<dbReference type="HOGENOM" id="CLU_1838534_0_0_1"/>
<evidence type="ECO:0000313" key="1">
    <source>
        <dbReference type="EMBL" id="PNS23324.1"/>
    </source>
</evidence>
<protein>
    <submittedName>
        <fullName evidence="1">Uncharacterized protein</fullName>
    </submittedName>
</protein>
<name>U7E2H6_POPTR</name>
<organism evidence="1">
    <name type="scientific">Populus trichocarpa</name>
    <name type="common">Western balsam poplar</name>
    <name type="synonym">Populus balsamifera subsp. trichocarpa</name>
    <dbReference type="NCBI Taxonomy" id="3694"/>
    <lineage>
        <taxon>Eukaryota</taxon>
        <taxon>Viridiplantae</taxon>
        <taxon>Streptophyta</taxon>
        <taxon>Embryophyta</taxon>
        <taxon>Tracheophyta</taxon>
        <taxon>Spermatophyta</taxon>
        <taxon>Magnoliopsida</taxon>
        <taxon>eudicotyledons</taxon>
        <taxon>Gunneridae</taxon>
        <taxon>Pentapetalae</taxon>
        <taxon>rosids</taxon>
        <taxon>fabids</taxon>
        <taxon>Malpighiales</taxon>
        <taxon>Salicaceae</taxon>
        <taxon>Saliceae</taxon>
        <taxon>Populus</taxon>
    </lineage>
</organism>
<dbReference type="InParanoid" id="U7E2H6"/>
<gene>
    <name evidence="1" type="ORF">POPTR_T072800</name>
</gene>
<accession>U7E2H6</accession>
<reference evidence="1" key="1">
    <citation type="journal article" date="2006" name="Science">
        <title>The genome of black cottonwood, Populus trichocarpa (Torr. &amp; Gray).</title>
        <authorList>
            <person name="Tuskan G.A."/>
            <person name="Difazio S."/>
            <person name="Jansson S."/>
            <person name="Bohlmann J."/>
            <person name="Grigoriev I."/>
            <person name="Hellsten U."/>
            <person name="Putnam N."/>
            <person name="Ralph S."/>
            <person name="Rombauts S."/>
            <person name="Salamov A."/>
            <person name="Schein J."/>
            <person name="Sterck L."/>
            <person name="Aerts A."/>
            <person name="Bhalerao R.R."/>
            <person name="Bhalerao R.P."/>
            <person name="Blaudez D."/>
            <person name="Boerjan W."/>
            <person name="Brun A."/>
            <person name="Brunner A."/>
            <person name="Busov V."/>
            <person name="Campbell M."/>
            <person name="Carlson J."/>
            <person name="Chalot M."/>
            <person name="Chapman J."/>
            <person name="Chen G.L."/>
            <person name="Cooper D."/>
            <person name="Coutinho P.M."/>
            <person name="Couturier J."/>
            <person name="Covert S."/>
            <person name="Cronk Q."/>
            <person name="Cunningham R."/>
            <person name="Davis J."/>
            <person name="Degroeve S."/>
            <person name="Dejardin A."/>
            <person name="Depamphilis C."/>
            <person name="Detter J."/>
            <person name="Dirks B."/>
            <person name="Dubchak I."/>
            <person name="Duplessis S."/>
            <person name="Ehlting J."/>
            <person name="Ellis B."/>
            <person name="Gendler K."/>
            <person name="Goodstein D."/>
            <person name="Gribskov M."/>
            <person name="Grimwood J."/>
            <person name="Groover A."/>
            <person name="Gunter L."/>
            <person name="Hamberger B."/>
            <person name="Heinze B."/>
            <person name="Helariutta Y."/>
            <person name="Henrissat B."/>
            <person name="Holligan D."/>
            <person name="Holt R."/>
            <person name="Huang W."/>
            <person name="Islam-Faridi N."/>
            <person name="Jones S."/>
            <person name="Jones-Rhoades M."/>
            <person name="Jorgensen R."/>
            <person name="Joshi C."/>
            <person name="Kangasjarvi J."/>
            <person name="Karlsson J."/>
            <person name="Kelleher C."/>
            <person name="Kirkpatrick R."/>
            <person name="Kirst M."/>
            <person name="Kohler A."/>
            <person name="Kalluri U."/>
            <person name="Larimer F."/>
            <person name="Leebens-Mack J."/>
            <person name="Leple J.C."/>
            <person name="Locascio P."/>
            <person name="Lou Y."/>
            <person name="Lucas S."/>
            <person name="Martin F."/>
            <person name="Montanini B."/>
            <person name="Napoli C."/>
            <person name="Nelson D.R."/>
            <person name="Nelson C."/>
            <person name="Nieminen K."/>
            <person name="Nilsson O."/>
            <person name="Pereda V."/>
            <person name="Peter G."/>
            <person name="Philippe R."/>
            <person name="Pilate G."/>
            <person name="Poliakov A."/>
            <person name="Razumovskaya J."/>
            <person name="Richardson P."/>
            <person name="Rinaldi C."/>
            <person name="Ritland K."/>
            <person name="Rouze P."/>
            <person name="Ryaboy D."/>
            <person name="Schmutz J."/>
            <person name="Schrader J."/>
            <person name="Segerman B."/>
            <person name="Shin H."/>
            <person name="Siddiqui A."/>
            <person name="Sterky F."/>
            <person name="Terry A."/>
            <person name="Tsai C.J."/>
            <person name="Uberbacher E."/>
            <person name="Unneberg P."/>
            <person name="Vahala J."/>
            <person name="Wall K."/>
            <person name="Wessler S."/>
            <person name="Yang G."/>
            <person name="Yin T."/>
            <person name="Douglas C."/>
            <person name="Marra M."/>
            <person name="Sandberg G."/>
            <person name="Van de Peer Y."/>
            <person name="Rokhsar D."/>
        </authorList>
    </citation>
    <scope>NUCLEOTIDE SEQUENCE [LARGE SCALE GENOMIC DNA]</scope>
    <source>
        <strain evidence="1">Nisqually-1</strain>
    </source>
</reference>
<dbReference type="EMBL" id="KZ623385">
    <property type="protein sequence ID" value="PNS23324.1"/>
    <property type="molecule type" value="Genomic_DNA"/>
</dbReference>
<proteinExistence type="predicted"/>
<dbReference type="AlphaFoldDB" id="U7E2H6"/>
<sequence length="144" mass="15560">MRLEVKLRKTVRRCSRLKIRPTVHGGDGIAGMKESFQCCFNRDWKNILLSCCCSGRRDSATMLLLLIAVHSAVAKGYDAEAEAPEACGAGIVEDTVLVRTKLARCRAVTVKEVTSGDDVVTNGGLLKGGRGNWLILGGRRRGDG</sequence>
<reference evidence="1" key="2">
    <citation type="submission" date="2017-07" db="EMBL/GenBank/DDBJ databases">
        <title>WGS assembly of Populus trichocarpa.</title>
        <authorList>
            <person name="Tuskan G."/>
            <person name="Difazio S."/>
            <person name="Jansson S."/>
            <person name="Bohlmann J."/>
            <person name="Grigoriev I."/>
            <person name="Hellsten U."/>
            <person name="Putnam N."/>
            <person name="Ralph S."/>
            <person name="Rombauts S."/>
            <person name="Salamov A."/>
            <person name="Schein J."/>
            <person name="Sterck L."/>
            <person name="Aerts A."/>
            <person name="Bhalerao R."/>
            <person name="Bhalerao R."/>
            <person name="Blaudez D."/>
            <person name="Boerjan W."/>
            <person name="Brun A."/>
            <person name="Brunner A."/>
            <person name="Busov V."/>
            <person name="Campbell M."/>
            <person name="Carlson J."/>
            <person name="Chalot M."/>
            <person name="Chapman J."/>
            <person name="Chen G."/>
            <person name="Cooper D."/>
            <person name="Coutinho P."/>
            <person name="Couturier J."/>
            <person name="Covert S."/>
            <person name="Cronk Q."/>
            <person name="Cunningham R."/>
            <person name="Davis J."/>
            <person name="Degroeve S."/>
            <person name="Dejardin A."/>
            <person name="Depamphilis C."/>
            <person name="Detter J."/>
            <person name="Dirks B."/>
            <person name="Dubchak I."/>
            <person name="Duplessis S."/>
            <person name="Ehlting J."/>
            <person name="Ellis B."/>
            <person name="Gendler K."/>
            <person name="Goodstein D."/>
            <person name="Gribskov M."/>
            <person name="Grimwood J."/>
            <person name="Groover A."/>
            <person name="Gunter L."/>
            <person name="Hamberger B."/>
            <person name="Heinze B."/>
            <person name="Helariutta Y."/>
            <person name="Henrissat B."/>
            <person name="Holligan D."/>
            <person name="Holt R."/>
            <person name="Huang W."/>
            <person name="Islam-Faridi N."/>
            <person name="Jones S."/>
            <person name="Jones-Rhoades M."/>
            <person name="Jorgensen R."/>
            <person name="Joshi C."/>
            <person name="Kangasjarvi J."/>
            <person name="Karlsson J."/>
            <person name="Kelleher C."/>
            <person name="Kirkpatrick R."/>
            <person name="Kirst M."/>
            <person name="Kohler A."/>
            <person name="Kalluri U."/>
            <person name="Larimer F."/>
            <person name="Leebens-Mack J."/>
            <person name="Leple J."/>
            <person name="Locascio P."/>
            <person name="Lou Y."/>
            <person name="Lucas S."/>
            <person name="Martin F."/>
            <person name="Montanini B."/>
            <person name="Napoli C."/>
            <person name="Nelson D."/>
            <person name="Nelson C."/>
            <person name="Nieminen K."/>
            <person name="Nilsson O."/>
            <person name="Pereda V."/>
            <person name="Peter G."/>
            <person name="Philippe R."/>
            <person name="Pilate G."/>
            <person name="Poliakov A."/>
            <person name="Razumovskaya J."/>
            <person name="Richardson P."/>
            <person name="Rinaldi C."/>
            <person name="Ritland K."/>
            <person name="Rouze P."/>
            <person name="Ryaboy D."/>
            <person name="Schmutz J."/>
            <person name="Schrader J."/>
            <person name="Segerman B."/>
            <person name="Shin H."/>
            <person name="Siddiqui A."/>
            <person name="Sterky F."/>
            <person name="Terry A."/>
            <person name="Tsai C."/>
            <person name="Uberbacher E."/>
            <person name="Unneberg P."/>
            <person name="Vahala J."/>
            <person name="Wall K."/>
            <person name="Wessler S."/>
            <person name="Yang G."/>
            <person name="Yin T."/>
            <person name="Douglas C."/>
            <person name="Marra M."/>
            <person name="Sandberg G."/>
            <person name="Van De Peer Y."/>
            <person name="Rokhsar D."/>
        </authorList>
    </citation>
    <scope>NUCLEOTIDE SEQUENCE</scope>
    <source>
        <strain evidence="1">Nisqually-1</strain>
    </source>
</reference>